<evidence type="ECO:0000313" key="6">
    <source>
        <dbReference type="Proteomes" id="UP000887540"/>
    </source>
</evidence>
<evidence type="ECO:0000256" key="3">
    <source>
        <dbReference type="SAM" id="SignalP"/>
    </source>
</evidence>
<evidence type="ECO:0000256" key="1">
    <source>
        <dbReference type="ARBA" id="ARBA00044953"/>
    </source>
</evidence>
<keyword evidence="2" id="KW-1133">Transmembrane helix</keyword>
<proteinExistence type="inferred from homology"/>
<feature type="signal peptide" evidence="3">
    <location>
        <begin position="1"/>
        <end position="35"/>
    </location>
</feature>
<protein>
    <submittedName>
        <fullName evidence="7">Uncharacterized protein</fullName>
    </submittedName>
</protein>
<keyword evidence="3" id="KW-0732">Signal</keyword>
<dbReference type="Proteomes" id="UP000887540">
    <property type="component" value="Unplaced"/>
</dbReference>
<evidence type="ECO:0000259" key="4">
    <source>
        <dbReference type="Pfam" id="PF10223"/>
    </source>
</evidence>
<feature type="domain" description="Menorin-like" evidence="4">
    <location>
        <begin position="73"/>
        <end position="298"/>
    </location>
</feature>
<dbReference type="PANTHER" id="PTHR21184">
    <property type="entry name" value="MENORIN (DENDRITIC BRANCHING PROTEIN)"/>
    <property type="match status" value="1"/>
</dbReference>
<keyword evidence="6" id="KW-1185">Reference proteome</keyword>
<dbReference type="InterPro" id="IPR019356">
    <property type="entry name" value="Menorin_dom"/>
</dbReference>
<dbReference type="Pfam" id="PF25161">
    <property type="entry name" value="Menorin_C"/>
    <property type="match status" value="1"/>
</dbReference>
<feature type="transmembrane region" description="Helical" evidence="2">
    <location>
        <begin position="533"/>
        <end position="552"/>
    </location>
</feature>
<organism evidence="6 7">
    <name type="scientific">Acrobeloides nanus</name>
    <dbReference type="NCBI Taxonomy" id="290746"/>
    <lineage>
        <taxon>Eukaryota</taxon>
        <taxon>Metazoa</taxon>
        <taxon>Ecdysozoa</taxon>
        <taxon>Nematoda</taxon>
        <taxon>Chromadorea</taxon>
        <taxon>Rhabditida</taxon>
        <taxon>Tylenchina</taxon>
        <taxon>Cephalobomorpha</taxon>
        <taxon>Cephaloboidea</taxon>
        <taxon>Cephalobidae</taxon>
        <taxon>Acrobeloides</taxon>
    </lineage>
</organism>
<sequence>MSALSGCATLGCKWLIVVRLLLSFVLLAGSMGSTGTETDQHLTQGRAFPIERMMTPKKISFVEWVQQTTQNYGMFLNHSSFIEGEVLLFRTKKNRHRAIPVMKTSFETSSKFSDALTFKEFVRSWLHRINGQEKALKVTIRASEVVRPVLLHLYANKQLFQTPVILHANTFESKHSMEKAVDLGVFIKTVHELLPEAVISLGWTPSEDYDAINKLDWSKTFRLLSFIYELNQPIILNIKLNDAIHSIEPLNWLLGTTHPSVYLVLKGDMTDFIDGGGTSYDLLTTLAQHEKVFFDVDDSWKRRLADVRKVRKKKRSIEPEKWTNLVFPNPYSTMSGMTVSDGGVAFLGWPNALLVSNFTAGDYPSRQKVKGKVLFLPKRHVREISPTRETGMVVELFDGDVSHLNRPVIDEGIKIFIGFNGFVSVENSLHERDLVLYHQSTSGQLPKSSCYDFDLLDKGWRVEMEIWTTVCENDSNSIKRHKEKDTQYRTFLQLDTPISRSRKMRNVAIGKIGDGAVDFIVRELVHSSAERKLFYPTFIVILLSVQFLYHLLG</sequence>
<dbReference type="InterPro" id="IPR057489">
    <property type="entry name" value="Menorin_C"/>
</dbReference>
<dbReference type="PANTHER" id="PTHR21184:SF6">
    <property type="entry name" value="CONSERVED PLASMA MEMBRANE PROTEIN"/>
    <property type="match status" value="1"/>
</dbReference>
<keyword evidence="2" id="KW-0472">Membrane</keyword>
<name>A0A914CB14_9BILA</name>
<evidence type="ECO:0000259" key="5">
    <source>
        <dbReference type="Pfam" id="PF25161"/>
    </source>
</evidence>
<evidence type="ECO:0000313" key="7">
    <source>
        <dbReference type="WBParaSite" id="ACRNAN_Path_760.g2878.t1"/>
    </source>
</evidence>
<dbReference type="GO" id="GO:0005615">
    <property type="term" value="C:extracellular space"/>
    <property type="evidence" value="ECO:0007669"/>
    <property type="project" value="TreeGrafter"/>
</dbReference>
<feature type="chain" id="PRO_5037756277" evidence="3">
    <location>
        <begin position="36"/>
        <end position="553"/>
    </location>
</feature>
<dbReference type="WBParaSite" id="ACRNAN_Path_760.g2878.t1">
    <property type="protein sequence ID" value="ACRNAN_Path_760.g2878.t1"/>
    <property type="gene ID" value="ACRNAN_Path_760.g2878"/>
</dbReference>
<dbReference type="AlphaFoldDB" id="A0A914CB14"/>
<keyword evidence="2" id="KW-0812">Transmembrane</keyword>
<feature type="domain" description="Menorin C-terminal" evidence="5">
    <location>
        <begin position="322"/>
        <end position="526"/>
    </location>
</feature>
<comment type="similarity">
    <text evidence="1">Belongs to the menorin family.</text>
</comment>
<accession>A0A914CB14</accession>
<reference evidence="7" key="1">
    <citation type="submission" date="2022-11" db="UniProtKB">
        <authorList>
            <consortium name="WormBaseParasite"/>
        </authorList>
    </citation>
    <scope>IDENTIFICATION</scope>
</reference>
<evidence type="ECO:0000256" key="2">
    <source>
        <dbReference type="SAM" id="Phobius"/>
    </source>
</evidence>
<dbReference type="Pfam" id="PF10223">
    <property type="entry name" value="Menorin_N"/>
    <property type="match status" value="1"/>
</dbReference>